<evidence type="ECO:0000313" key="2">
    <source>
        <dbReference type="Proteomes" id="UP000254150"/>
    </source>
</evidence>
<dbReference type="RefSeq" id="WP_100453212.1">
    <property type="nucleotide sequence ID" value="NZ_UHID01000005.1"/>
</dbReference>
<dbReference type="Proteomes" id="UP000254150">
    <property type="component" value="Unassembled WGS sequence"/>
</dbReference>
<dbReference type="GeneID" id="95069768"/>
<sequence length="60" mass="6589">MSMNHPHSGPARRTAAVLNEQIRGLWLRAGGSLSPDEAAEYQRLVTEWAAAMRDEIVEAA</sequence>
<name>A0A380NEU7_STRGR</name>
<proteinExistence type="predicted"/>
<reference evidence="1 2" key="1">
    <citation type="submission" date="2018-06" db="EMBL/GenBank/DDBJ databases">
        <authorList>
            <consortium name="Pathogen Informatics"/>
            <person name="Doyle S."/>
        </authorList>
    </citation>
    <scope>NUCLEOTIDE SEQUENCE [LARGE SCALE GENOMIC DNA]</scope>
    <source>
        <strain evidence="1 2">NCTC7807</strain>
    </source>
</reference>
<dbReference type="EMBL" id="UHID01000005">
    <property type="protein sequence ID" value="SUP37535.1"/>
    <property type="molecule type" value="Genomic_DNA"/>
</dbReference>
<accession>A0A380NEU7</accession>
<protein>
    <submittedName>
        <fullName evidence="1">Uncharacterized protein</fullName>
    </submittedName>
</protein>
<gene>
    <name evidence="1" type="ORF">NCTC7807_02576</name>
</gene>
<dbReference type="AlphaFoldDB" id="A0A380NEU7"/>
<evidence type="ECO:0000313" key="1">
    <source>
        <dbReference type="EMBL" id="SUP37535.1"/>
    </source>
</evidence>
<organism evidence="1 2">
    <name type="scientific">Streptomyces griseus</name>
    <dbReference type="NCBI Taxonomy" id="1911"/>
    <lineage>
        <taxon>Bacteria</taxon>
        <taxon>Bacillati</taxon>
        <taxon>Actinomycetota</taxon>
        <taxon>Actinomycetes</taxon>
        <taxon>Kitasatosporales</taxon>
        <taxon>Streptomycetaceae</taxon>
        <taxon>Streptomyces</taxon>
    </lineage>
</organism>